<gene>
    <name evidence="1" type="ORF">E4U82_06700</name>
</gene>
<evidence type="ECO:0000313" key="1">
    <source>
        <dbReference type="EMBL" id="TFJ93640.1"/>
    </source>
</evidence>
<dbReference type="RefSeq" id="WP_135109373.1">
    <property type="nucleotide sequence ID" value="NZ_SRHY01000005.1"/>
</dbReference>
<name>A0A4Y9AFA0_9BACI</name>
<comment type="caution">
    <text evidence="1">The sequence shown here is derived from an EMBL/GenBank/DDBJ whole genome shotgun (WGS) entry which is preliminary data.</text>
</comment>
<protein>
    <submittedName>
        <fullName evidence="1">Uncharacterized protein</fullName>
    </submittedName>
</protein>
<keyword evidence="2" id="KW-1185">Reference proteome</keyword>
<sequence>MSKVDFGDQVRVIKDSCEGTYEDLVGKTVTVVEVDETEEPEIPYTYLVTGTGRPTKSEYLEGDEEVVVCTDVEVVSRQNDELI</sequence>
<reference evidence="1 2" key="1">
    <citation type="submission" date="2019-03" db="EMBL/GenBank/DDBJ databases">
        <title>Genome sequence of Lentibacillus salicampi ATCC BAA-719.</title>
        <authorList>
            <person name="Maclea K.S."/>
            <person name="Simoes Junior M."/>
        </authorList>
    </citation>
    <scope>NUCLEOTIDE SEQUENCE [LARGE SCALE GENOMIC DNA]</scope>
    <source>
        <strain evidence="1 2">ATCC BAA-719</strain>
    </source>
</reference>
<dbReference type="Proteomes" id="UP000298484">
    <property type="component" value="Unassembled WGS sequence"/>
</dbReference>
<accession>A0A4Y9AFA0</accession>
<organism evidence="1 2">
    <name type="scientific">Lentibacillus salicampi</name>
    <dbReference type="NCBI Taxonomy" id="175306"/>
    <lineage>
        <taxon>Bacteria</taxon>
        <taxon>Bacillati</taxon>
        <taxon>Bacillota</taxon>
        <taxon>Bacilli</taxon>
        <taxon>Bacillales</taxon>
        <taxon>Bacillaceae</taxon>
        <taxon>Lentibacillus</taxon>
    </lineage>
</organism>
<evidence type="ECO:0000313" key="2">
    <source>
        <dbReference type="Proteomes" id="UP000298484"/>
    </source>
</evidence>
<dbReference type="EMBL" id="SRHY01000005">
    <property type="protein sequence ID" value="TFJ93640.1"/>
    <property type="molecule type" value="Genomic_DNA"/>
</dbReference>
<proteinExistence type="predicted"/>
<dbReference type="AlphaFoldDB" id="A0A4Y9AFA0"/>